<comment type="caution">
    <text evidence="4">The sequence shown here is derived from an EMBL/GenBank/DDBJ whole genome shotgun (WGS) entry which is preliminary data.</text>
</comment>
<accession>A0A4S3JNV9</accession>
<dbReference type="RefSeq" id="XP_033430326.1">
    <property type="nucleotide sequence ID" value="XM_033568331.1"/>
</dbReference>
<keyword evidence="2" id="KW-0732">Signal</keyword>
<proteinExistence type="inferred from homology"/>
<dbReference type="CDD" id="cd23507">
    <property type="entry name" value="hydrophobin_I"/>
    <property type="match status" value="1"/>
</dbReference>
<comment type="subcellular location">
    <subcellularLocation>
        <location evidence="2">Secreted</location>
        <location evidence="2">Cell wall</location>
    </subcellularLocation>
</comment>
<keyword evidence="5" id="KW-1185">Reference proteome</keyword>
<comment type="similarity">
    <text evidence="2">Belongs to the fungal hydrophobin family.</text>
</comment>
<dbReference type="EMBL" id="QUQM01000001">
    <property type="protein sequence ID" value="KAA8650965.1"/>
    <property type="molecule type" value="Genomic_DNA"/>
</dbReference>
<evidence type="ECO:0000313" key="4">
    <source>
        <dbReference type="EMBL" id="THC97333.1"/>
    </source>
</evidence>
<dbReference type="Proteomes" id="UP000308092">
    <property type="component" value="Unassembled WGS sequence"/>
</dbReference>
<reference evidence="3 6" key="2">
    <citation type="submission" date="2019-08" db="EMBL/GenBank/DDBJ databases">
        <title>The genome sequence of a newly discovered highly antifungal drug resistant Aspergillus species, Aspergillus tanneri NIH 1004.</title>
        <authorList>
            <person name="Mounaud S."/>
            <person name="Singh I."/>
            <person name="Joardar V."/>
            <person name="Pakala S."/>
            <person name="Pakala S."/>
            <person name="Venepally P."/>
            <person name="Chung J.K."/>
            <person name="Losada L."/>
            <person name="Nierman W.C."/>
        </authorList>
    </citation>
    <scope>NUCLEOTIDE SEQUENCE [LARGE SCALE GENOMIC DNA]</scope>
    <source>
        <strain evidence="3 6">NIH1004</strain>
    </source>
</reference>
<reference evidence="4 5" key="1">
    <citation type="submission" date="2019-03" db="EMBL/GenBank/DDBJ databases">
        <title>The genome sequence of a newly discovered highly antifungal drug resistant Aspergillus species, Aspergillus tanneri NIH 1004.</title>
        <authorList>
            <person name="Mounaud S."/>
            <person name="Singh I."/>
            <person name="Joardar V."/>
            <person name="Pakala S."/>
            <person name="Pakala S."/>
            <person name="Venepally P."/>
            <person name="Hoover J."/>
            <person name="Nierman W."/>
            <person name="Chung J."/>
            <person name="Losada L."/>
        </authorList>
    </citation>
    <scope>NUCLEOTIDE SEQUENCE [LARGE SCALE GENOMIC DNA]</scope>
    <source>
        <strain evidence="4 5">NIH1004</strain>
    </source>
</reference>
<dbReference type="InterPro" id="IPR001338">
    <property type="entry name" value="Class_I_Hydrophobin"/>
</dbReference>
<organism evidence="4 5">
    <name type="scientific">Aspergillus tanneri</name>
    <dbReference type="NCBI Taxonomy" id="1220188"/>
    <lineage>
        <taxon>Eukaryota</taxon>
        <taxon>Fungi</taxon>
        <taxon>Dikarya</taxon>
        <taxon>Ascomycota</taxon>
        <taxon>Pezizomycotina</taxon>
        <taxon>Eurotiomycetes</taxon>
        <taxon>Eurotiomycetidae</taxon>
        <taxon>Eurotiales</taxon>
        <taxon>Aspergillaceae</taxon>
        <taxon>Aspergillus</taxon>
        <taxon>Aspergillus subgen. Circumdati</taxon>
    </lineage>
</organism>
<dbReference type="EMBL" id="SOSA01000078">
    <property type="protein sequence ID" value="THC97333.1"/>
    <property type="molecule type" value="Genomic_DNA"/>
</dbReference>
<gene>
    <name evidence="3" type="ORF">ATNIH1004_003656</name>
    <name evidence="4" type="ORF">EYZ11_003167</name>
</gene>
<sequence>MKFFVAAALFAATVLAQPGNPKIGNKAQELYAKCSGGNRFCCNGETEDTHFSQDKYSSLVGLLDGGVLPGLNTGHYTGCSSLVELIPGNCQDTVACCDNSGPNVNNGVNVALPCIGVPIGV</sequence>
<keyword evidence="1 2" id="KW-1015">Disulfide bond</keyword>
<name>A0A4S3JNV9_9EURO</name>
<dbReference type="GO" id="GO:0009277">
    <property type="term" value="C:fungal-type cell wall"/>
    <property type="evidence" value="ECO:0007669"/>
    <property type="project" value="InterPro"/>
</dbReference>
<evidence type="ECO:0000313" key="3">
    <source>
        <dbReference type="EMBL" id="KAA8650965.1"/>
    </source>
</evidence>
<feature type="chain" id="PRO_5034144923" description="Hydrophobin" evidence="2">
    <location>
        <begin position="17"/>
        <end position="121"/>
    </location>
</feature>
<dbReference type="Pfam" id="PF01185">
    <property type="entry name" value="Hydrophobin"/>
    <property type="match status" value="1"/>
</dbReference>
<dbReference type="OrthoDB" id="4504937at2759"/>
<dbReference type="GeneID" id="54326358"/>
<dbReference type="GO" id="GO:0005199">
    <property type="term" value="F:structural constituent of cell wall"/>
    <property type="evidence" value="ECO:0007669"/>
    <property type="project" value="InterPro"/>
</dbReference>
<dbReference type="VEuPathDB" id="FungiDB:EYZ11_003167"/>
<evidence type="ECO:0000256" key="1">
    <source>
        <dbReference type="ARBA" id="ARBA00023157"/>
    </source>
</evidence>
<keyword evidence="2" id="KW-0134">Cell wall</keyword>
<dbReference type="Proteomes" id="UP000324241">
    <property type="component" value="Unassembled WGS sequence"/>
</dbReference>
<keyword evidence="2" id="KW-0964">Secreted</keyword>
<feature type="signal peptide" evidence="2">
    <location>
        <begin position="1"/>
        <end position="16"/>
    </location>
</feature>
<evidence type="ECO:0000313" key="5">
    <source>
        <dbReference type="Proteomes" id="UP000308092"/>
    </source>
</evidence>
<evidence type="ECO:0000313" key="6">
    <source>
        <dbReference type="Proteomes" id="UP000324241"/>
    </source>
</evidence>
<protein>
    <recommendedName>
        <fullName evidence="2">Hydrophobin</fullName>
    </recommendedName>
</protein>
<dbReference type="AlphaFoldDB" id="A0A4S3JNV9"/>
<evidence type="ECO:0000256" key="2">
    <source>
        <dbReference type="RuleBase" id="RU365009"/>
    </source>
</evidence>